<dbReference type="EMBL" id="PTQR01000080">
    <property type="protein sequence ID" value="TKX21625.1"/>
    <property type="molecule type" value="Genomic_DNA"/>
</dbReference>
<feature type="compositionally biased region" description="Basic and acidic residues" evidence="6">
    <location>
        <begin position="1190"/>
        <end position="1199"/>
    </location>
</feature>
<accession>A0A4U7AWN4</accession>
<dbReference type="GO" id="GO:0005789">
    <property type="term" value="C:endoplasmic reticulum membrane"/>
    <property type="evidence" value="ECO:0007669"/>
    <property type="project" value="TreeGrafter"/>
</dbReference>
<evidence type="ECO:0000256" key="7">
    <source>
        <dbReference type="SAM" id="SignalP"/>
    </source>
</evidence>
<dbReference type="InterPro" id="IPR035661">
    <property type="entry name" value="EMP46/EMP47_N"/>
</dbReference>
<keyword evidence="5" id="KW-0472">Membrane</keyword>
<dbReference type="AlphaFoldDB" id="A0A4U7AWN4"/>
<evidence type="ECO:0000256" key="3">
    <source>
        <dbReference type="ARBA" id="ARBA00022729"/>
    </source>
</evidence>
<feature type="region of interest" description="Disordered" evidence="6">
    <location>
        <begin position="577"/>
        <end position="602"/>
    </location>
</feature>
<organism evidence="9 10">
    <name type="scientific">Elsinoe australis</name>
    <dbReference type="NCBI Taxonomy" id="40998"/>
    <lineage>
        <taxon>Eukaryota</taxon>
        <taxon>Fungi</taxon>
        <taxon>Dikarya</taxon>
        <taxon>Ascomycota</taxon>
        <taxon>Pezizomycotina</taxon>
        <taxon>Dothideomycetes</taxon>
        <taxon>Dothideomycetidae</taxon>
        <taxon>Myriangiales</taxon>
        <taxon>Elsinoaceae</taxon>
        <taxon>Elsinoe</taxon>
    </lineage>
</organism>
<evidence type="ECO:0000256" key="1">
    <source>
        <dbReference type="ARBA" id="ARBA00004479"/>
    </source>
</evidence>
<feature type="domain" description="L-type lectin-like" evidence="8">
    <location>
        <begin position="23"/>
        <end position="239"/>
    </location>
</feature>
<dbReference type="InterPro" id="IPR005052">
    <property type="entry name" value="Lectin_leg"/>
</dbReference>
<dbReference type="SUPFAM" id="SSF49899">
    <property type="entry name" value="Concanavalin A-like lectins/glucanases"/>
    <property type="match status" value="1"/>
</dbReference>
<feature type="region of interest" description="Disordered" evidence="6">
    <location>
        <begin position="1159"/>
        <end position="1199"/>
    </location>
</feature>
<evidence type="ECO:0000256" key="5">
    <source>
        <dbReference type="ARBA" id="ARBA00023136"/>
    </source>
</evidence>
<dbReference type="GO" id="GO:0005537">
    <property type="term" value="F:D-mannose binding"/>
    <property type="evidence" value="ECO:0007669"/>
    <property type="project" value="TreeGrafter"/>
</dbReference>
<proteinExistence type="predicted"/>
<dbReference type="GO" id="GO:0006888">
    <property type="term" value="P:endoplasmic reticulum to Golgi vesicle-mediated transport"/>
    <property type="evidence" value="ECO:0007669"/>
    <property type="project" value="TreeGrafter"/>
</dbReference>
<keyword evidence="4" id="KW-1133">Transmembrane helix</keyword>
<feature type="signal peptide" evidence="7">
    <location>
        <begin position="1"/>
        <end position="19"/>
    </location>
</feature>
<dbReference type="Gene3D" id="1.10.1410.10">
    <property type="match status" value="1"/>
</dbReference>
<comment type="caution">
    <text evidence="9">The sequence shown here is derived from an EMBL/GenBank/DDBJ whole genome shotgun (WGS) entry which is preliminary data.</text>
</comment>
<dbReference type="InterPro" id="IPR051136">
    <property type="entry name" value="Intracellular_Lectin-GPT"/>
</dbReference>
<dbReference type="InterPro" id="IPR013320">
    <property type="entry name" value="ConA-like_dom_sf"/>
</dbReference>
<sequence length="1199" mass="134513">MLRNTLLAASLACLPFTSAAIATEVLTALSFGQSERISPNGRAVPNWHLTGEGHQPQILSDRVILTPPAPGHARGAIWSEHPNSESEWTAEATFRASGSDRGSGNFQIWYVNHGRPAIGSNSVYTAPKFEGLVLTVDQHGGRGGMLRGFLNDGSTDYKNHHMVDSLAFGHCDFFYRNLGRSSKIKITHDQRGLEVKIDDQPCFSSNKVALPSGYVFGMTAATADNPDSFEVNKFIVIKTHDAPHPGHFDQPPAHNQPRNEQHQQQQQHHMPNAPEQIPDRDATSIKKQEEQFADLHNRLQGLSHQVNNIFNEFDRLARDLNTKHEQILSRSSQPRGSEEAIRTMSGRIENIEHIVHGLERDLASRDYGHHLHELHQAVTEGLPGSLHQVVKGSAPKITTFIFIVIAVQVMLLDVETRKKLVIRGGVDSDRGRTHKLNAYVNTKSLDRTLKNHREANQSSRIKKVVTGTDPHVFKPELEGRNVPHTRAIDLPVSKPSGKFQRSSKKFLSKAGFLKISDEGVGDQGKAAREIEHEETGQSLSYFQGQKEEQYTEKFKIRTYHLPETGIQNRYREVVKSGSAARSVKGEGSKNSVSPNDEGKRRERRRALLQAMGDNEFIEENDWIRKHEVFKRLRQHLRTKRFSNEKLKEIPWNVMEYNGEYVPLLDEGAHHDSSEPWKPRTWTQDIQQLGDEIDAFQRWVTPTVKERNARRMVSGLALAVARDSNPDLGAELFGTQTTRLAMPLSDIDIRLYDPALQVDNLKLNLPPNSKERADLVARLKAGIGNIALSLSSHPDFTAIHLLHLPFPLVQATHVPSGIVVQFVASPQTYHSRAFVQSSLTTHPSLNPIYYLLKTALSRRDLLSPYHGHLSSYALFNLLVAVVLARQTMYTALTSPLPAPKDHLAPAFYYSQTLDPSSFFPSLSASPSSSPPTDPSPAYLLLDTLHLLTHLNTYRYGISARTGLLFPKRNIPPKRLVELAQHDKWARGVNEMARFVPWQKYLLCLQDGADEGNDLGRKAVGWKMVQQTLSDLWAGLRGELGMEVDQRGGMRAVESLRAKGENDDRGKPTGYRDVYGAKSWSLNDGVNPDVGKERRNEVPLLRRIVGRPDLEYEAARTRLELFADGHFGWRESGARKEESEEVREARRVEYLDMLHVRKRDRKGVRGQEGREENVEGKDGEALCGLSEGGGGRVDEIDGKEA</sequence>
<feature type="chain" id="PRO_5020646743" evidence="7">
    <location>
        <begin position="20"/>
        <end position="1199"/>
    </location>
</feature>
<dbReference type="GO" id="GO:0000139">
    <property type="term" value="C:Golgi membrane"/>
    <property type="evidence" value="ECO:0007669"/>
    <property type="project" value="TreeGrafter"/>
</dbReference>
<evidence type="ECO:0000313" key="10">
    <source>
        <dbReference type="Proteomes" id="UP000308133"/>
    </source>
</evidence>
<dbReference type="GO" id="GO:0030134">
    <property type="term" value="C:COPII-coated ER to Golgi transport vesicle"/>
    <property type="evidence" value="ECO:0007669"/>
    <property type="project" value="TreeGrafter"/>
</dbReference>
<dbReference type="PANTHER" id="PTHR12223">
    <property type="entry name" value="VESICULAR MANNOSE-BINDING LECTIN"/>
    <property type="match status" value="1"/>
</dbReference>
<keyword evidence="3 7" id="KW-0732">Signal</keyword>
<dbReference type="Proteomes" id="UP000308133">
    <property type="component" value="Unassembled WGS sequence"/>
</dbReference>
<reference evidence="9 10" key="1">
    <citation type="submission" date="2018-02" db="EMBL/GenBank/DDBJ databases">
        <title>Draft genome sequences of Elsinoe sp., causing black scab on jojoba.</title>
        <authorList>
            <person name="Stodart B."/>
            <person name="Jeffress S."/>
            <person name="Ash G."/>
            <person name="Arun Chinnappa K."/>
        </authorList>
    </citation>
    <scope>NUCLEOTIDE SEQUENCE [LARGE SCALE GENOMIC DNA]</scope>
    <source>
        <strain evidence="9 10">Hillstone_2</strain>
    </source>
</reference>
<gene>
    <name evidence="9" type="ORF">C1H76_6121</name>
</gene>
<dbReference type="SUPFAM" id="SSF81631">
    <property type="entry name" value="PAP/OAS1 substrate-binding domain"/>
    <property type="match status" value="1"/>
</dbReference>
<evidence type="ECO:0000256" key="2">
    <source>
        <dbReference type="ARBA" id="ARBA00022692"/>
    </source>
</evidence>
<dbReference type="InterPro" id="IPR043519">
    <property type="entry name" value="NT_sf"/>
</dbReference>
<keyword evidence="2" id="KW-0812">Transmembrane</keyword>
<evidence type="ECO:0000313" key="9">
    <source>
        <dbReference type="EMBL" id="TKX21625.1"/>
    </source>
</evidence>
<feature type="compositionally biased region" description="Basic and acidic residues" evidence="6">
    <location>
        <begin position="1161"/>
        <end position="1178"/>
    </location>
</feature>
<dbReference type="Gene3D" id="3.30.460.10">
    <property type="entry name" value="Beta Polymerase, domain 2"/>
    <property type="match status" value="1"/>
</dbReference>
<feature type="region of interest" description="Disordered" evidence="6">
    <location>
        <begin position="241"/>
        <end position="278"/>
    </location>
</feature>
<evidence type="ECO:0000259" key="8">
    <source>
        <dbReference type="PROSITE" id="PS51328"/>
    </source>
</evidence>
<dbReference type="PROSITE" id="PS51328">
    <property type="entry name" value="L_LECTIN_LIKE"/>
    <property type="match status" value="1"/>
</dbReference>
<dbReference type="Gene3D" id="2.60.120.200">
    <property type="match status" value="1"/>
</dbReference>
<protein>
    <submittedName>
        <fullName evidence="9">Putative legume-like lectin family protein</fullName>
    </submittedName>
</protein>
<dbReference type="GO" id="GO:0005793">
    <property type="term" value="C:endoplasmic reticulum-Golgi intermediate compartment"/>
    <property type="evidence" value="ECO:0007669"/>
    <property type="project" value="TreeGrafter"/>
</dbReference>
<dbReference type="CDD" id="cd06903">
    <property type="entry name" value="lectin_EMP46_EMP47"/>
    <property type="match status" value="1"/>
</dbReference>
<keyword evidence="9" id="KW-0430">Lectin</keyword>
<name>A0A4U7AWN4_9PEZI</name>
<comment type="subcellular location">
    <subcellularLocation>
        <location evidence="1">Membrane</location>
        <topology evidence="1">Single-pass type I membrane protein</topology>
    </subcellularLocation>
</comment>
<dbReference type="PANTHER" id="PTHR12223:SF28">
    <property type="entry name" value="LECTIN, MANNOSE BINDING 1 LIKE"/>
    <property type="match status" value="1"/>
</dbReference>
<dbReference type="Pfam" id="PF03388">
    <property type="entry name" value="Lectin_leg-like"/>
    <property type="match status" value="1"/>
</dbReference>
<evidence type="ECO:0000256" key="4">
    <source>
        <dbReference type="ARBA" id="ARBA00022989"/>
    </source>
</evidence>
<evidence type="ECO:0000256" key="6">
    <source>
        <dbReference type="SAM" id="MobiDB-lite"/>
    </source>
</evidence>